<evidence type="ECO:0000313" key="4">
    <source>
        <dbReference type="Proteomes" id="UP000078560"/>
    </source>
</evidence>
<protein>
    <submittedName>
        <fullName evidence="1">Uncharacterized protein</fullName>
    </submittedName>
</protein>
<evidence type="ECO:0000313" key="1">
    <source>
        <dbReference type="EMBL" id="SBS82750.1"/>
    </source>
</evidence>
<sequence length="73" mass="8476">MCTTLGKENGFFSLTTEANRRYKTINDERVAKSRCLWTSAGTRFWFSYKMVPLSPSLEKKFELKIKISYAQIG</sequence>
<dbReference type="Proteomes" id="UP000078560">
    <property type="component" value="Unassembled WGS sequence"/>
</dbReference>
<evidence type="ECO:0000313" key="2">
    <source>
        <dbReference type="EMBL" id="SBS87720.1"/>
    </source>
</evidence>
<gene>
    <name evidence="2" type="ORF">POVCU1_015150</name>
    <name evidence="1" type="ORF">POVCU2_0016890</name>
</gene>
<dbReference type="EMBL" id="FLQV01000280">
    <property type="protein sequence ID" value="SBS87720.1"/>
    <property type="molecule type" value="Genomic_DNA"/>
</dbReference>
<dbReference type="AlphaFoldDB" id="A0A1A8VV93"/>
<dbReference type="Proteomes" id="UP000078546">
    <property type="component" value="Unassembled WGS sequence"/>
</dbReference>
<reference evidence="3 4" key="2">
    <citation type="submission" date="2016-05" db="EMBL/GenBank/DDBJ databases">
        <authorList>
            <person name="Naeem Raeece"/>
        </authorList>
    </citation>
    <scope>NUCLEOTIDE SEQUENCE [LARGE SCALE GENOMIC DNA]</scope>
</reference>
<accession>A0A1A8VV93</accession>
<name>A0A1A8VV93_PLAOA</name>
<reference evidence="1" key="1">
    <citation type="submission" date="2016-05" db="EMBL/GenBank/DDBJ databases">
        <authorList>
            <person name="Lavstsen T."/>
            <person name="Jespersen J.S."/>
        </authorList>
    </citation>
    <scope>NUCLEOTIDE SEQUENCE [LARGE SCALE GENOMIC DNA]</scope>
</reference>
<organism evidence="1 4">
    <name type="scientific">Plasmodium ovale curtisi</name>
    <dbReference type="NCBI Taxonomy" id="864141"/>
    <lineage>
        <taxon>Eukaryota</taxon>
        <taxon>Sar</taxon>
        <taxon>Alveolata</taxon>
        <taxon>Apicomplexa</taxon>
        <taxon>Aconoidasida</taxon>
        <taxon>Haemosporida</taxon>
        <taxon>Plasmodiidae</taxon>
        <taxon>Plasmodium</taxon>
        <taxon>Plasmodium (Plasmodium)</taxon>
    </lineage>
</organism>
<proteinExistence type="predicted"/>
<evidence type="ECO:0000313" key="3">
    <source>
        <dbReference type="Proteomes" id="UP000078546"/>
    </source>
</evidence>
<dbReference type="EMBL" id="FLQU01000223">
    <property type="protein sequence ID" value="SBS82750.1"/>
    <property type="molecule type" value="Genomic_DNA"/>
</dbReference>